<dbReference type="GO" id="GO:0000245">
    <property type="term" value="P:spliceosomal complex assembly"/>
    <property type="evidence" value="ECO:0007669"/>
    <property type="project" value="TreeGrafter"/>
</dbReference>
<dbReference type="InterPro" id="IPR000719">
    <property type="entry name" value="Prot_kinase_dom"/>
</dbReference>
<evidence type="ECO:0000256" key="2">
    <source>
        <dbReference type="ARBA" id="ARBA00022527"/>
    </source>
</evidence>
<dbReference type="SUPFAM" id="SSF56112">
    <property type="entry name" value="Protein kinase-like (PK-like)"/>
    <property type="match status" value="1"/>
</dbReference>
<dbReference type="GO" id="GO:0005524">
    <property type="term" value="F:ATP binding"/>
    <property type="evidence" value="ECO:0007669"/>
    <property type="project" value="UniProtKB-UniRule"/>
</dbReference>
<dbReference type="Proteomes" id="UP000325780">
    <property type="component" value="Unassembled WGS sequence"/>
</dbReference>
<comment type="catalytic activity">
    <reaction evidence="7">
        <text>L-threonyl-[protein] + ATP = O-phospho-L-threonyl-[protein] + ADP + H(+)</text>
        <dbReference type="Rhea" id="RHEA:46608"/>
        <dbReference type="Rhea" id="RHEA-COMP:11060"/>
        <dbReference type="Rhea" id="RHEA-COMP:11605"/>
        <dbReference type="ChEBI" id="CHEBI:15378"/>
        <dbReference type="ChEBI" id="CHEBI:30013"/>
        <dbReference type="ChEBI" id="CHEBI:30616"/>
        <dbReference type="ChEBI" id="CHEBI:61977"/>
        <dbReference type="ChEBI" id="CHEBI:456216"/>
        <dbReference type="EC" id="2.7.11.1"/>
    </reaction>
</comment>
<dbReference type="PROSITE" id="PS50011">
    <property type="entry name" value="PROTEIN_KINASE_DOM"/>
    <property type="match status" value="1"/>
</dbReference>
<dbReference type="Pfam" id="PF00069">
    <property type="entry name" value="Pkinase"/>
    <property type="match status" value="1"/>
</dbReference>
<evidence type="ECO:0000256" key="4">
    <source>
        <dbReference type="ARBA" id="ARBA00022741"/>
    </source>
</evidence>
<reference evidence="11 12" key="1">
    <citation type="submission" date="2019-04" db="EMBL/GenBank/DDBJ databases">
        <title>Friends and foes A comparative genomics study of 23 Aspergillus species from section Flavi.</title>
        <authorList>
            <consortium name="DOE Joint Genome Institute"/>
            <person name="Kjaerbolling I."/>
            <person name="Vesth T."/>
            <person name="Frisvad J.C."/>
            <person name="Nybo J.L."/>
            <person name="Theobald S."/>
            <person name="Kildgaard S."/>
            <person name="Isbrandt T."/>
            <person name="Kuo A."/>
            <person name="Sato A."/>
            <person name="Lyhne E.K."/>
            <person name="Kogle M.E."/>
            <person name="Wiebenga A."/>
            <person name="Kun R.S."/>
            <person name="Lubbers R.J."/>
            <person name="Makela M.R."/>
            <person name="Barry K."/>
            <person name="Chovatia M."/>
            <person name="Clum A."/>
            <person name="Daum C."/>
            <person name="Haridas S."/>
            <person name="He G."/>
            <person name="LaButti K."/>
            <person name="Lipzen A."/>
            <person name="Mondo S."/>
            <person name="Riley R."/>
            <person name="Salamov A."/>
            <person name="Simmons B.A."/>
            <person name="Magnuson J.K."/>
            <person name="Henrissat B."/>
            <person name="Mortensen U.H."/>
            <person name="Larsen T.O."/>
            <person name="Devries R.P."/>
            <person name="Grigoriev I.V."/>
            <person name="Machida M."/>
            <person name="Baker S.E."/>
            <person name="Andersen M.R."/>
        </authorList>
    </citation>
    <scope>NUCLEOTIDE SEQUENCE [LARGE SCALE GENOMIC DNA]</scope>
    <source>
        <strain evidence="11 12">IBT 18842</strain>
    </source>
</reference>
<evidence type="ECO:0000313" key="12">
    <source>
        <dbReference type="Proteomes" id="UP000325780"/>
    </source>
</evidence>
<evidence type="ECO:0000256" key="1">
    <source>
        <dbReference type="ARBA" id="ARBA00012513"/>
    </source>
</evidence>
<dbReference type="GO" id="GO:0050684">
    <property type="term" value="P:regulation of mRNA processing"/>
    <property type="evidence" value="ECO:0007669"/>
    <property type="project" value="TreeGrafter"/>
</dbReference>
<dbReference type="EC" id="2.7.11.1" evidence="1"/>
<accession>A0A5N6U190</accession>
<evidence type="ECO:0000256" key="5">
    <source>
        <dbReference type="ARBA" id="ARBA00022777"/>
    </source>
</evidence>
<dbReference type="InterPro" id="IPR051334">
    <property type="entry name" value="SRPK"/>
</dbReference>
<dbReference type="InterPro" id="IPR017441">
    <property type="entry name" value="Protein_kinase_ATP_BS"/>
</dbReference>
<dbReference type="GO" id="GO:0004674">
    <property type="term" value="F:protein serine/threonine kinase activity"/>
    <property type="evidence" value="ECO:0007669"/>
    <property type="project" value="UniProtKB-KW"/>
</dbReference>
<protein>
    <recommendedName>
        <fullName evidence="1">non-specific serine/threonine protein kinase</fullName>
        <ecNumber evidence="1">2.7.11.1</ecNumber>
    </recommendedName>
</protein>
<evidence type="ECO:0000259" key="10">
    <source>
        <dbReference type="PROSITE" id="PS50011"/>
    </source>
</evidence>
<keyword evidence="3" id="KW-0808">Transferase</keyword>
<dbReference type="SMART" id="SM00220">
    <property type="entry name" value="S_TKc"/>
    <property type="match status" value="1"/>
</dbReference>
<feature type="domain" description="Protein kinase" evidence="10">
    <location>
        <begin position="45"/>
        <end position="407"/>
    </location>
</feature>
<dbReference type="OrthoDB" id="5979581at2759"/>
<evidence type="ECO:0000256" key="6">
    <source>
        <dbReference type="ARBA" id="ARBA00022840"/>
    </source>
</evidence>
<keyword evidence="4 9" id="KW-0547">Nucleotide-binding</keyword>
<organism evidence="11 12">
    <name type="scientific">Aspergillus avenaceus</name>
    <dbReference type="NCBI Taxonomy" id="36643"/>
    <lineage>
        <taxon>Eukaryota</taxon>
        <taxon>Fungi</taxon>
        <taxon>Dikarya</taxon>
        <taxon>Ascomycota</taxon>
        <taxon>Pezizomycotina</taxon>
        <taxon>Eurotiomycetes</taxon>
        <taxon>Eurotiomycetidae</taxon>
        <taxon>Eurotiales</taxon>
        <taxon>Aspergillaceae</taxon>
        <taxon>Aspergillus</taxon>
        <taxon>Aspergillus subgen. Circumdati</taxon>
    </lineage>
</organism>
<evidence type="ECO:0000313" key="11">
    <source>
        <dbReference type="EMBL" id="KAE8152365.1"/>
    </source>
</evidence>
<keyword evidence="12" id="KW-1185">Reference proteome</keyword>
<dbReference type="Gene3D" id="1.10.510.10">
    <property type="entry name" value="Transferase(Phosphotransferase) domain 1"/>
    <property type="match status" value="1"/>
</dbReference>
<proteinExistence type="predicted"/>
<evidence type="ECO:0000256" key="3">
    <source>
        <dbReference type="ARBA" id="ARBA00022679"/>
    </source>
</evidence>
<keyword evidence="5 11" id="KW-0418">Kinase</keyword>
<sequence length="418" mass="47248">MYENPPSSETAPQYEYIEDCERLERYCPGGFHPIKLGDRLCDGRYLIVQNLGFGGSSTVWLASDQKQQVLVAIKIKTADSASESQEIDILTQLHGCPWIRQLLDFFIENSPNGAHQCLVMETASCSLTQSKSLASHALLDLPTARTIAFLPMYIGRYTVPNNITDIHCGNIFLRLPADVRQMTDPLQLYQKFGNPIFDAVVRVDRKPLPAGVPTHVVWPARIGIQSDQITPMHLPIMLSDFGSSYYPHKTRRTTAHTLPHLVAPEIFFLDKDKDEEGLSFPSEMWTLACTVFEIIGSGGPFSTLGGGILQDQVSVLGKLPNPWWSQWESRAEFNNEDATIDITTGTPVQDSLEERYDWFVNVARRRSDMEKPGEDEKKAFLHMISMMLQYSPSDRATIQEVVESEWMQKWALPAKNRH</sequence>
<keyword evidence="6 9" id="KW-0067">ATP-binding</keyword>
<dbReference type="AlphaFoldDB" id="A0A5N6U190"/>
<evidence type="ECO:0000256" key="8">
    <source>
        <dbReference type="ARBA" id="ARBA00048679"/>
    </source>
</evidence>
<dbReference type="Gene3D" id="3.30.200.20">
    <property type="entry name" value="Phosphorylase Kinase, domain 1"/>
    <property type="match status" value="1"/>
</dbReference>
<dbReference type="PANTHER" id="PTHR47634:SF9">
    <property type="entry name" value="PROTEIN KINASE DOMAIN-CONTAINING PROTEIN-RELATED"/>
    <property type="match status" value="1"/>
</dbReference>
<evidence type="ECO:0000256" key="7">
    <source>
        <dbReference type="ARBA" id="ARBA00047899"/>
    </source>
</evidence>
<dbReference type="EMBL" id="ML742054">
    <property type="protein sequence ID" value="KAE8152365.1"/>
    <property type="molecule type" value="Genomic_DNA"/>
</dbReference>
<evidence type="ECO:0000256" key="9">
    <source>
        <dbReference type="PROSITE-ProRule" id="PRU10141"/>
    </source>
</evidence>
<dbReference type="InterPro" id="IPR011009">
    <property type="entry name" value="Kinase-like_dom_sf"/>
</dbReference>
<keyword evidence="2" id="KW-0723">Serine/threonine-protein kinase</keyword>
<comment type="catalytic activity">
    <reaction evidence="8">
        <text>L-seryl-[protein] + ATP = O-phospho-L-seryl-[protein] + ADP + H(+)</text>
        <dbReference type="Rhea" id="RHEA:17989"/>
        <dbReference type="Rhea" id="RHEA-COMP:9863"/>
        <dbReference type="Rhea" id="RHEA-COMP:11604"/>
        <dbReference type="ChEBI" id="CHEBI:15378"/>
        <dbReference type="ChEBI" id="CHEBI:29999"/>
        <dbReference type="ChEBI" id="CHEBI:30616"/>
        <dbReference type="ChEBI" id="CHEBI:83421"/>
        <dbReference type="ChEBI" id="CHEBI:456216"/>
        <dbReference type="EC" id="2.7.11.1"/>
    </reaction>
</comment>
<gene>
    <name evidence="11" type="ORF">BDV25DRAFT_151212</name>
</gene>
<dbReference type="PROSITE" id="PS00107">
    <property type="entry name" value="PROTEIN_KINASE_ATP"/>
    <property type="match status" value="1"/>
</dbReference>
<name>A0A5N6U190_ASPAV</name>
<dbReference type="PANTHER" id="PTHR47634">
    <property type="entry name" value="PROTEIN KINASE DOMAIN-CONTAINING PROTEIN-RELATED"/>
    <property type="match status" value="1"/>
</dbReference>
<feature type="binding site" evidence="9">
    <location>
        <position position="74"/>
    </location>
    <ligand>
        <name>ATP</name>
        <dbReference type="ChEBI" id="CHEBI:30616"/>
    </ligand>
</feature>